<evidence type="ECO:0000313" key="12">
    <source>
        <dbReference type="Proteomes" id="UP000807469"/>
    </source>
</evidence>
<evidence type="ECO:0000256" key="2">
    <source>
        <dbReference type="ARBA" id="ARBA00005179"/>
    </source>
</evidence>
<evidence type="ECO:0000256" key="5">
    <source>
        <dbReference type="ARBA" id="ARBA00022723"/>
    </source>
</evidence>
<dbReference type="GO" id="GO:0020037">
    <property type="term" value="F:heme binding"/>
    <property type="evidence" value="ECO:0007669"/>
    <property type="project" value="InterPro"/>
</dbReference>
<dbReference type="AlphaFoldDB" id="A0A9P5YTQ6"/>
<name>A0A9P5YTQ6_9AGAR</name>
<comment type="pathway">
    <text evidence="2">Secondary metabolite biosynthesis.</text>
</comment>
<keyword evidence="6 10" id="KW-0560">Oxidoreductase</keyword>
<evidence type="ECO:0000256" key="6">
    <source>
        <dbReference type="ARBA" id="ARBA00023002"/>
    </source>
</evidence>
<comment type="cofactor">
    <cofactor evidence="1 9">
        <name>heme</name>
        <dbReference type="ChEBI" id="CHEBI:30413"/>
    </cofactor>
</comment>
<dbReference type="Gene3D" id="1.10.630.10">
    <property type="entry name" value="Cytochrome P450"/>
    <property type="match status" value="1"/>
</dbReference>
<dbReference type="OrthoDB" id="2789670at2759"/>
<comment type="caution">
    <text evidence="11">The sequence shown here is derived from an EMBL/GenBank/DDBJ whole genome shotgun (WGS) entry which is preliminary data.</text>
</comment>
<evidence type="ECO:0000256" key="1">
    <source>
        <dbReference type="ARBA" id="ARBA00001971"/>
    </source>
</evidence>
<organism evidence="11 12">
    <name type="scientific">Pholiota conissans</name>
    <dbReference type="NCBI Taxonomy" id="109636"/>
    <lineage>
        <taxon>Eukaryota</taxon>
        <taxon>Fungi</taxon>
        <taxon>Dikarya</taxon>
        <taxon>Basidiomycota</taxon>
        <taxon>Agaricomycotina</taxon>
        <taxon>Agaricomycetes</taxon>
        <taxon>Agaricomycetidae</taxon>
        <taxon>Agaricales</taxon>
        <taxon>Agaricineae</taxon>
        <taxon>Strophariaceae</taxon>
        <taxon>Pholiota</taxon>
    </lineage>
</organism>
<dbReference type="GO" id="GO:0004497">
    <property type="term" value="F:monooxygenase activity"/>
    <property type="evidence" value="ECO:0007669"/>
    <property type="project" value="UniProtKB-KW"/>
</dbReference>
<evidence type="ECO:0000256" key="3">
    <source>
        <dbReference type="ARBA" id="ARBA00010617"/>
    </source>
</evidence>
<dbReference type="InterPro" id="IPR002401">
    <property type="entry name" value="Cyt_P450_E_grp-I"/>
</dbReference>
<evidence type="ECO:0000256" key="4">
    <source>
        <dbReference type="ARBA" id="ARBA00022617"/>
    </source>
</evidence>
<accession>A0A9P5YTQ6</accession>
<feature type="binding site" description="axial binding residue" evidence="9">
    <location>
        <position position="435"/>
    </location>
    <ligand>
        <name>heme</name>
        <dbReference type="ChEBI" id="CHEBI:30413"/>
    </ligand>
    <ligandPart>
        <name>Fe</name>
        <dbReference type="ChEBI" id="CHEBI:18248"/>
    </ligandPart>
</feature>
<reference evidence="11" key="1">
    <citation type="submission" date="2020-11" db="EMBL/GenBank/DDBJ databases">
        <authorList>
            <consortium name="DOE Joint Genome Institute"/>
            <person name="Ahrendt S."/>
            <person name="Riley R."/>
            <person name="Andreopoulos W."/>
            <person name="Labutti K."/>
            <person name="Pangilinan J."/>
            <person name="Ruiz-Duenas F.J."/>
            <person name="Barrasa J.M."/>
            <person name="Sanchez-Garcia M."/>
            <person name="Camarero S."/>
            <person name="Miyauchi S."/>
            <person name="Serrano A."/>
            <person name="Linde D."/>
            <person name="Babiker R."/>
            <person name="Drula E."/>
            <person name="Ayuso-Fernandez I."/>
            <person name="Pacheco R."/>
            <person name="Padilla G."/>
            <person name="Ferreira P."/>
            <person name="Barriuso J."/>
            <person name="Kellner H."/>
            <person name="Castanera R."/>
            <person name="Alfaro M."/>
            <person name="Ramirez L."/>
            <person name="Pisabarro A.G."/>
            <person name="Kuo A."/>
            <person name="Tritt A."/>
            <person name="Lipzen A."/>
            <person name="He G."/>
            <person name="Yan M."/>
            <person name="Ng V."/>
            <person name="Cullen D."/>
            <person name="Martin F."/>
            <person name="Rosso M.-N."/>
            <person name="Henrissat B."/>
            <person name="Hibbett D."/>
            <person name="Martinez A.T."/>
            <person name="Grigoriev I.V."/>
        </authorList>
    </citation>
    <scope>NUCLEOTIDE SEQUENCE</scope>
    <source>
        <strain evidence="11">CIRM-BRFM 674</strain>
    </source>
</reference>
<dbReference type="EMBL" id="MU155353">
    <property type="protein sequence ID" value="KAF9474971.1"/>
    <property type="molecule type" value="Genomic_DNA"/>
</dbReference>
<dbReference type="InterPro" id="IPR050364">
    <property type="entry name" value="Cytochrome_P450_fung"/>
</dbReference>
<protein>
    <submittedName>
        <fullName evidence="11">Cytochrome P450</fullName>
    </submittedName>
</protein>
<dbReference type="InterPro" id="IPR001128">
    <property type="entry name" value="Cyt_P450"/>
</dbReference>
<dbReference type="PROSITE" id="PS00086">
    <property type="entry name" value="CYTOCHROME_P450"/>
    <property type="match status" value="1"/>
</dbReference>
<dbReference type="InterPro" id="IPR036396">
    <property type="entry name" value="Cyt_P450_sf"/>
</dbReference>
<dbReference type="PRINTS" id="PR00463">
    <property type="entry name" value="EP450I"/>
</dbReference>
<evidence type="ECO:0000256" key="9">
    <source>
        <dbReference type="PIRSR" id="PIRSR602401-1"/>
    </source>
</evidence>
<evidence type="ECO:0000256" key="8">
    <source>
        <dbReference type="ARBA" id="ARBA00023033"/>
    </source>
</evidence>
<proteinExistence type="inferred from homology"/>
<dbReference type="GO" id="GO:0005506">
    <property type="term" value="F:iron ion binding"/>
    <property type="evidence" value="ECO:0007669"/>
    <property type="project" value="InterPro"/>
</dbReference>
<dbReference type="Proteomes" id="UP000807469">
    <property type="component" value="Unassembled WGS sequence"/>
</dbReference>
<evidence type="ECO:0000313" key="11">
    <source>
        <dbReference type="EMBL" id="KAF9474971.1"/>
    </source>
</evidence>
<keyword evidence="12" id="KW-1185">Reference proteome</keyword>
<keyword evidence="4 9" id="KW-0349">Heme</keyword>
<evidence type="ECO:0000256" key="7">
    <source>
        <dbReference type="ARBA" id="ARBA00023004"/>
    </source>
</evidence>
<dbReference type="SUPFAM" id="SSF48264">
    <property type="entry name" value="Cytochrome P450"/>
    <property type="match status" value="1"/>
</dbReference>
<gene>
    <name evidence="11" type="ORF">BDN70DRAFT_841623</name>
</gene>
<keyword evidence="8 10" id="KW-0503">Monooxygenase</keyword>
<comment type="similarity">
    <text evidence="3 10">Belongs to the cytochrome P450 family.</text>
</comment>
<keyword evidence="5 9" id="KW-0479">Metal-binding</keyword>
<keyword evidence="7 9" id="KW-0408">Iron</keyword>
<dbReference type="GO" id="GO:0016705">
    <property type="term" value="F:oxidoreductase activity, acting on paired donors, with incorporation or reduction of molecular oxygen"/>
    <property type="evidence" value="ECO:0007669"/>
    <property type="project" value="InterPro"/>
</dbReference>
<dbReference type="CDD" id="cd11065">
    <property type="entry name" value="CYP64-like"/>
    <property type="match status" value="1"/>
</dbReference>
<dbReference type="InterPro" id="IPR017972">
    <property type="entry name" value="Cyt_P450_CS"/>
</dbReference>
<dbReference type="Pfam" id="PF00067">
    <property type="entry name" value="p450"/>
    <property type="match status" value="1"/>
</dbReference>
<dbReference type="PANTHER" id="PTHR46300">
    <property type="entry name" value="P450, PUTATIVE (EUROFUNG)-RELATED-RELATED"/>
    <property type="match status" value="1"/>
</dbReference>
<dbReference type="PANTHER" id="PTHR46300:SF7">
    <property type="entry name" value="P450, PUTATIVE (EUROFUNG)-RELATED"/>
    <property type="match status" value="1"/>
</dbReference>
<evidence type="ECO:0000256" key="10">
    <source>
        <dbReference type="RuleBase" id="RU000461"/>
    </source>
</evidence>
<sequence length="510" mass="57028">MNSTYTAVSLVLAIGLWFIHAQRAKRRLLPGPPRLPFIGSALYMPTRRPWLVFSEWDKTYGGIFQLDVLGKSIVVINSLKIAKDLLDKRSSIYSDRPHAIMAGDLNESIGFSKSLGFLPYGDTWRKQRRIVIQNFTPSMVPKYHALQEKEAATLVKNVLEDPDTLRKELHFRIGVIILRATYGYYVTSPDDYILQLGRKGIECFSRTSAPGRYLVDMIPALQYLPSWMPGADFLKEAAEMRTLLHEVANAPYHWCKSNLDNGKTLMPNLCGTIIQNTEEEELKEVQHNVIWGAVSMLGGGLDTNVSTALSFVMAMILHPEIQKKAQAELDAVVGKERLPLISDRANMPYVRRIMAETLRWGPPAPLSLPHAVSEDDVYEGYYIPKGTLVLPNIWHMLHDPEVYPNPAQFNPDRFATDEDVSKTQELAFGFGRRICPGMHFAEGSLFAIIATMLATCDILPGLDAQGREVMPECVYTSGTVVLPEAFGVRLRARSKVVVGLLDEASAVPPE</sequence>